<evidence type="ECO:0000256" key="5">
    <source>
        <dbReference type="ARBA" id="ARBA00023014"/>
    </source>
</evidence>
<gene>
    <name evidence="7" type="primary">hxsC</name>
    <name evidence="7" type="ORF">ACFFGT_05000</name>
</gene>
<evidence type="ECO:0000313" key="8">
    <source>
        <dbReference type="Proteomes" id="UP001589828"/>
    </source>
</evidence>
<feature type="domain" description="Radical SAM core" evidence="6">
    <location>
        <begin position="105"/>
        <end position="251"/>
    </location>
</feature>
<organism evidence="7 8">
    <name type="scientific">Mucilaginibacter angelicae</name>
    <dbReference type="NCBI Taxonomy" id="869718"/>
    <lineage>
        <taxon>Bacteria</taxon>
        <taxon>Pseudomonadati</taxon>
        <taxon>Bacteroidota</taxon>
        <taxon>Sphingobacteriia</taxon>
        <taxon>Sphingobacteriales</taxon>
        <taxon>Sphingobacteriaceae</taxon>
        <taxon>Mucilaginibacter</taxon>
    </lineage>
</organism>
<dbReference type="PANTHER" id="PTHR11228">
    <property type="entry name" value="RADICAL SAM DOMAIN PROTEIN"/>
    <property type="match status" value="1"/>
</dbReference>
<keyword evidence="5" id="KW-0411">Iron-sulfur</keyword>
<dbReference type="EMBL" id="JBHLTS010000015">
    <property type="protein sequence ID" value="MFC0513543.1"/>
    <property type="molecule type" value="Genomic_DNA"/>
</dbReference>
<dbReference type="PANTHER" id="PTHR11228:SF34">
    <property type="entry name" value="TUNGSTEN-CONTAINING ALDEHYDE FERREDOXIN OXIDOREDUCTASE COFACTOR MODIFYING PROTEIN"/>
    <property type="match status" value="1"/>
</dbReference>
<comment type="cofactor">
    <cofactor evidence="1">
        <name>[4Fe-4S] cluster</name>
        <dbReference type="ChEBI" id="CHEBI:49883"/>
    </cofactor>
</comment>
<keyword evidence="2" id="KW-0949">S-adenosyl-L-methionine</keyword>
<proteinExistence type="predicted"/>
<protein>
    <submittedName>
        <fullName evidence="7">His-Xaa-Ser system radical SAM maturase HxsC</fullName>
    </submittedName>
</protein>
<name>A0ABV6L1C8_9SPHI</name>
<dbReference type="SUPFAM" id="SSF102114">
    <property type="entry name" value="Radical SAM enzymes"/>
    <property type="match status" value="1"/>
</dbReference>
<evidence type="ECO:0000256" key="3">
    <source>
        <dbReference type="ARBA" id="ARBA00022723"/>
    </source>
</evidence>
<evidence type="ECO:0000313" key="7">
    <source>
        <dbReference type="EMBL" id="MFC0513543.1"/>
    </source>
</evidence>
<dbReference type="InterPro" id="IPR058240">
    <property type="entry name" value="rSAM_sf"/>
</dbReference>
<dbReference type="RefSeq" id="WP_377021407.1">
    <property type="nucleotide sequence ID" value="NZ_JBHLTS010000015.1"/>
</dbReference>
<keyword evidence="3" id="KW-0479">Metal-binding</keyword>
<evidence type="ECO:0000256" key="2">
    <source>
        <dbReference type="ARBA" id="ARBA00022691"/>
    </source>
</evidence>
<evidence type="ECO:0000259" key="6">
    <source>
        <dbReference type="Pfam" id="PF04055"/>
    </source>
</evidence>
<evidence type="ECO:0000256" key="1">
    <source>
        <dbReference type="ARBA" id="ARBA00001966"/>
    </source>
</evidence>
<sequence>MIFRAKGTPVHIQDVIVGRITRDAKNVGDNLIYIADSQEVTRLGENYLAVLDCSASCATDKSDMAYVFNIPSLAHLQEGDIVSVGVDGNIRTLYRVNSFYNTILATERCNSNCLMCSQPPKDKNDIPYLYALYCKVIPLIPKDCVELTISGGEPTLMGELFFQLLELITRELPDTEIHILTNGRSFAWEHMAERLAQVNNPRMMLGIPLYADYYQVHDYIVQAKDAFNQTILGLHNLARYNLRIEIRVVLHLQSIPRLTRLAKYVFKNLPFAEHVTFMGLEYTGYTPHNIDQLWIDPYDYQNELDEAVEFLAGQGMHVSIYNSQLCILPENLWRYARKSISDWKNDYLPECRNCSKLQDCGGLFTWNLKKYSRNISPISEFQFQ</sequence>
<evidence type="ECO:0000256" key="4">
    <source>
        <dbReference type="ARBA" id="ARBA00023004"/>
    </source>
</evidence>
<dbReference type="Pfam" id="PF04055">
    <property type="entry name" value="Radical_SAM"/>
    <property type="match status" value="1"/>
</dbReference>
<dbReference type="SFLD" id="SFLDG01103">
    <property type="entry name" value="Uncharacterised_Radical_SAM_Su"/>
    <property type="match status" value="1"/>
</dbReference>
<dbReference type="SFLD" id="SFLDS00029">
    <property type="entry name" value="Radical_SAM"/>
    <property type="match status" value="1"/>
</dbReference>
<dbReference type="NCBIfam" id="TIGR03977">
    <property type="entry name" value="rSAM_pair_HxsC"/>
    <property type="match status" value="1"/>
</dbReference>
<dbReference type="CDD" id="cd01335">
    <property type="entry name" value="Radical_SAM"/>
    <property type="match status" value="1"/>
</dbReference>
<comment type="caution">
    <text evidence="7">The sequence shown here is derived from an EMBL/GenBank/DDBJ whole genome shotgun (WGS) entry which is preliminary data.</text>
</comment>
<dbReference type="InterPro" id="IPR024032">
    <property type="entry name" value="rSAM_paired_HxsC"/>
</dbReference>
<dbReference type="InterPro" id="IPR007197">
    <property type="entry name" value="rSAM"/>
</dbReference>
<dbReference type="SFLD" id="SFLDG01067">
    <property type="entry name" value="SPASM/twitch_domain_containing"/>
    <property type="match status" value="1"/>
</dbReference>
<dbReference type="Proteomes" id="UP001589828">
    <property type="component" value="Unassembled WGS sequence"/>
</dbReference>
<dbReference type="InterPro" id="IPR013785">
    <property type="entry name" value="Aldolase_TIM"/>
</dbReference>
<reference evidence="7 8" key="1">
    <citation type="submission" date="2024-09" db="EMBL/GenBank/DDBJ databases">
        <authorList>
            <person name="Sun Q."/>
            <person name="Mori K."/>
        </authorList>
    </citation>
    <scope>NUCLEOTIDE SEQUENCE [LARGE SCALE GENOMIC DNA]</scope>
    <source>
        <strain evidence="7 8">NCAIM B.02415</strain>
    </source>
</reference>
<dbReference type="Gene3D" id="3.20.20.70">
    <property type="entry name" value="Aldolase class I"/>
    <property type="match status" value="1"/>
</dbReference>
<dbReference type="InterPro" id="IPR050377">
    <property type="entry name" value="Radical_SAM_PqqE_MftC-like"/>
</dbReference>
<keyword evidence="4" id="KW-0408">Iron</keyword>
<keyword evidence="8" id="KW-1185">Reference proteome</keyword>
<accession>A0ABV6L1C8</accession>